<evidence type="ECO:0000256" key="2">
    <source>
        <dbReference type="PROSITE-ProRule" id="PRU00504"/>
    </source>
</evidence>
<dbReference type="PANTHER" id="PTHR24104:SF47">
    <property type="entry name" value="E3 UBIQUITIN-PROTEIN LIGASE NHLRC1"/>
    <property type="match status" value="1"/>
</dbReference>
<keyword evidence="3" id="KW-0175">Coiled coil</keyword>
<evidence type="ECO:0000313" key="4">
    <source>
        <dbReference type="EMBL" id="CAD5113344.1"/>
    </source>
</evidence>
<dbReference type="PANTHER" id="PTHR24104">
    <property type="entry name" value="E3 UBIQUITIN-PROTEIN LIGASE NHLRC1-RELATED"/>
    <property type="match status" value="1"/>
</dbReference>
<feature type="repeat" description="NHL" evidence="2">
    <location>
        <begin position="345"/>
        <end position="388"/>
    </location>
</feature>
<dbReference type="AlphaFoldDB" id="A0A7I8VAR3"/>
<dbReference type="Gene3D" id="2.120.10.30">
    <property type="entry name" value="TolB, C-terminal domain"/>
    <property type="match status" value="1"/>
</dbReference>
<sequence length="433" mass="48370">MPTMTKREKLKTSMSSKDIHIDVIEHPTRQMNENEKEYMKKIEKTCNEAKLRIRKAATDALESIRRHERVLLEQVEHEYSSAVKNMLNDHRPDTNIIFIQESLSMEFGKIMCNSVESASPRARAMTVGSCTVRKSSLEPIKQETMKYRCGSDTDMLQLRSSVHSVHWRLEKEGSAVGDINCPNDLVLVENEARLAVADRGNCRIQLFDANNGSCIKELANGITTRRLAVSASGNYITTTDHGVKIVNPHTNSISTFGNTKKLKNLLPQPCAIGITKKGTVIISDTQQKTISVFSEEGKHLFDFDKRSSPLDSPTYLTIDRKNRVLVSDSWGSVIKIFDASNGKYINSVGQLTRDGRHLKFPNGITSDNRNSFYVADWGAHIVTKFEDDAFSSCLMTRADSLKNPAGVCVNKSGNKLFVAEYSDSHSAISCLNI</sequence>
<dbReference type="GO" id="GO:0043161">
    <property type="term" value="P:proteasome-mediated ubiquitin-dependent protein catabolic process"/>
    <property type="evidence" value="ECO:0007669"/>
    <property type="project" value="TreeGrafter"/>
</dbReference>
<dbReference type="OrthoDB" id="6103317at2759"/>
<dbReference type="InterPro" id="IPR050952">
    <property type="entry name" value="TRIM-NHL_E3_ligases"/>
</dbReference>
<dbReference type="GO" id="GO:0000209">
    <property type="term" value="P:protein polyubiquitination"/>
    <property type="evidence" value="ECO:0007669"/>
    <property type="project" value="TreeGrafter"/>
</dbReference>
<accession>A0A7I8VAR3</accession>
<dbReference type="Proteomes" id="UP000549394">
    <property type="component" value="Unassembled WGS sequence"/>
</dbReference>
<dbReference type="PROSITE" id="PS51125">
    <property type="entry name" value="NHL"/>
    <property type="match status" value="3"/>
</dbReference>
<feature type="repeat" description="NHL" evidence="2">
    <location>
        <begin position="309"/>
        <end position="340"/>
    </location>
</feature>
<keyword evidence="5" id="KW-1185">Reference proteome</keyword>
<dbReference type="GO" id="GO:0061630">
    <property type="term" value="F:ubiquitin protein ligase activity"/>
    <property type="evidence" value="ECO:0007669"/>
    <property type="project" value="TreeGrafter"/>
</dbReference>
<dbReference type="InterPro" id="IPR011042">
    <property type="entry name" value="6-blade_b-propeller_TolB-like"/>
</dbReference>
<evidence type="ECO:0000256" key="1">
    <source>
        <dbReference type="ARBA" id="ARBA00022737"/>
    </source>
</evidence>
<dbReference type="SUPFAM" id="SSF63829">
    <property type="entry name" value="Calcium-dependent phosphotriesterase"/>
    <property type="match status" value="1"/>
</dbReference>
<evidence type="ECO:0000313" key="5">
    <source>
        <dbReference type="Proteomes" id="UP000549394"/>
    </source>
</evidence>
<proteinExistence type="predicted"/>
<dbReference type="InterPro" id="IPR001258">
    <property type="entry name" value="NHL_repeat"/>
</dbReference>
<comment type="caution">
    <text evidence="4">The sequence shown here is derived from an EMBL/GenBank/DDBJ whole genome shotgun (WGS) entry which is preliminary data.</text>
</comment>
<reference evidence="4 5" key="1">
    <citation type="submission" date="2020-08" db="EMBL/GenBank/DDBJ databases">
        <authorList>
            <person name="Hejnol A."/>
        </authorList>
    </citation>
    <scope>NUCLEOTIDE SEQUENCE [LARGE SCALE GENOMIC DNA]</scope>
</reference>
<organism evidence="4 5">
    <name type="scientific">Dimorphilus gyrociliatus</name>
    <dbReference type="NCBI Taxonomy" id="2664684"/>
    <lineage>
        <taxon>Eukaryota</taxon>
        <taxon>Metazoa</taxon>
        <taxon>Spiralia</taxon>
        <taxon>Lophotrochozoa</taxon>
        <taxon>Annelida</taxon>
        <taxon>Polychaeta</taxon>
        <taxon>Polychaeta incertae sedis</taxon>
        <taxon>Dinophilidae</taxon>
        <taxon>Dimorphilus</taxon>
    </lineage>
</organism>
<dbReference type="Gene3D" id="2.40.10.500">
    <property type="match status" value="1"/>
</dbReference>
<evidence type="ECO:0000256" key="3">
    <source>
        <dbReference type="SAM" id="Coils"/>
    </source>
</evidence>
<feature type="coiled-coil region" evidence="3">
    <location>
        <begin position="32"/>
        <end position="59"/>
    </location>
</feature>
<name>A0A7I8VAR3_9ANNE</name>
<keyword evidence="1" id="KW-0677">Repeat</keyword>
<protein>
    <submittedName>
        <fullName evidence="4">Uncharacterized protein</fullName>
    </submittedName>
</protein>
<dbReference type="EMBL" id="CAJFCJ010000003">
    <property type="protein sequence ID" value="CAD5113344.1"/>
    <property type="molecule type" value="Genomic_DNA"/>
</dbReference>
<feature type="repeat" description="NHL" evidence="2">
    <location>
        <begin position="177"/>
        <end position="210"/>
    </location>
</feature>
<dbReference type="CDD" id="cd05819">
    <property type="entry name" value="NHL"/>
    <property type="match status" value="1"/>
</dbReference>
<gene>
    <name evidence="4" type="ORF">DGYR_LOCUS2353</name>
</gene>